<proteinExistence type="predicted"/>
<name>A0A2R6NIY4_9APHY</name>
<keyword evidence="2" id="KW-1185">Reference proteome</keyword>
<evidence type="ECO:0000313" key="1">
    <source>
        <dbReference type="EMBL" id="PSR72261.1"/>
    </source>
</evidence>
<protein>
    <submittedName>
        <fullName evidence="1">Uncharacterized protein</fullName>
    </submittedName>
</protein>
<dbReference type="AlphaFoldDB" id="A0A2R6NIY4"/>
<gene>
    <name evidence="1" type="ORF">PHLCEN_2v11853</name>
</gene>
<comment type="caution">
    <text evidence="1">The sequence shown here is derived from an EMBL/GenBank/DDBJ whole genome shotgun (WGS) entry which is preliminary data.</text>
</comment>
<evidence type="ECO:0000313" key="2">
    <source>
        <dbReference type="Proteomes" id="UP000186601"/>
    </source>
</evidence>
<reference evidence="1 2" key="1">
    <citation type="submission" date="2018-02" db="EMBL/GenBank/DDBJ databases">
        <title>Genome sequence of the basidiomycete white-rot fungus Phlebia centrifuga.</title>
        <authorList>
            <person name="Granchi Z."/>
            <person name="Peng M."/>
            <person name="de Vries R.P."/>
            <person name="Hilden K."/>
            <person name="Makela M.R."/>
            <person name="Grigoriev I."/>
            <person name="Riley R."/>
        </authorList>
    </citation>
    <scope>NUCLEOTIDE SEQUENCE [LARGE SCALE GENOMIC DNA]</scope>
    <source>
        <strain evidence="1 2">FBCC195</strain>
    </source>
</reference>
<sequence length="84" mass="9545">MLVSEEARKRVQDLKYGSNKPDPGDAARISKLEAKIAVATEEPEELQERSNWVPKFLSSIFSEVNECHFTTAIGFRYQFARGQP</sequence>
<organism evidence="1 2">
    <name type="scientific">Hermanssonia centrifuga</name>
    <dbReference type="NCBI Taxonomy" id="98765"/>
    <lineage>
        <taxon>Eukaryota</taxon>
        <taxon>Fungi</taxon>
        <taxon>Dikarya</taxon>
        <taxon>Basidiomycota</taxon>
        <taxon>Agaricomycotina</taxon>
        <taxon>Agaricomycetes</taxon>
        <taxon>Polyporales</taxon>
        <taxon>Meruliaceae</taxon>
        <taxon>Hermanssonia</taxon>
    </lineage>
</organism>
<dbReference type="Proteomes" id="UP000186601">
    <property type="component" value="Unassembled WGS sequence"/>
</dbReference>
<dbReference type="EMBL" id="MLYV02001198">
    <property type="protein sequence ID" value="PSR72261.1"/>
    <property type="molecule type" value="Genomic_DNA"/>
</dbReference>
<accession>A0A2R6NIY4</accession>